<reference evidence="3" key="1">
    <citation type="submission" date="2019-11" db="EMBL/GenBank/DDBJ databases">
        <title>Complete genome sequence of Corynebacterium kalinowskii 1959, a novel Corynebacterium species isolated from soil of a small paddock in Vilsendorf, Germany.</title>
        <authorList>
            <person name="Schaffert L."/>
            <person name="Ruwe M."/>
            <person name="Milse J."/>
            <person name="Hanuschka K."/>
            <person name="Ortseifen V."/>
            <person name="Droste J."/>
            <person name="Brandt D."/>
            <person name="Schlueter L."/>
            <person name="Kutter Y."/>
            <person name="Vinke S."/>
            <person name="Viehoefer P."/>
            <person name="Jacob L."/>
            <person name="Luebke N.-C."/>
            <person name="Schulte-Berndt E."/>
            <person name="Hain C."/>
            <person name="Linder M."/>
            <person name="Schmidt P."/>
            <person name="Wollenschlaeger L."/>
            <person name="Luttermann T."/>
            <person name="Thieme E."/>
            <person name="Hassa J."/>
            <person name="Haak M."/>
            <person name="Wittchen M."/>
            <person name="Mentz A."/>
            <person name="Persicke M."/>
            <person name="Busche T."/>
            <person name="Ruckert C."/>
        </authorList>
    </citation>
    <scope>NUCLEOTIDE SEQUENCE [LARGE SCALE GENOMIC DNA]</scope>
    <source>
        <strain evidence="3">1959</strain>
    </source>
</reference>
<evidence type="ECO:0000313" key="3">
    <source>
        <dbReference type="Proteomes" id="UP000427071"/>
    </source>
</evidence>
<keyword evidence="1" id="KW-1133">Transmembrane helix</keyword>
<dbReference type="Proteomes" id="UP000427071">
    <property type="component" value="Chromosome"/>
</dbReference>
<gene>
    <name evidence="2" type="ORF">CKALI_08660</name>
</gene>
<sequence length="115" mass="13325">MSTGSHPQLTRREPTAAEFRAMQQSPQFQELRSTFRNFTFPMSVLFFVWFIGFVLVATYMPDLMATKVFGKMNLGIVLGLLQFLTTFIITWVYIKFANKNIEPRATAIRQEMEGM</sequence>
<proteinExistence type="predicted"/>
<feature type="transmembrane region" description="Helical" evidence="1">
    <location>
        <begin position="72"/>
        <end position="94"/>
    </location>
</feature>
<dbReference type="InterPro" id="IPR007436">
    <property type="entry name" value="DUF485"/>
</dbReference>
<organism evidence="2 3">
    <name type="scientific">Corynebacterium kalinowskii</name>
    <dbReference type="NCBI Taxonomy" id="2675216"/>
    <lineage>
        <taxon>Bacteria</taxon>
        <taxon>Bacillati</taxon>
        <taxon>Actinomycetota</taxon>
        <taxon>Actinomycetes</taxon>
        <taxon>Mycobacteriales</taxon>
        <taxon>Corynebacteriaceae</taxon>
        <taxon>Corynebacterium</taxon>
    </lineage>
</organism>
<dbReference type="Pfam" id="PF04341">
    <property type="entry name" value="DUF485"/>
    <property type="match status" value="1"/>
</dbReference>
<dbReference type="RefSeq" id="WP_156192945.1">
    <property type="nucleotide sequence ID" value="NZ_CP046452.1"/>
</dbReference>
<dbReference type="AlphaFoldDB" id="A0A6B8VRU0"/>
<name>A0A6B8VRU0_9CORY</name>
<evidence type="ECO:0000256" key="1">
    <source>
        <dbReference type="SAM" id="Phobius"/>
    </source>
</evidence>
<dbReference type="KEGG" id="ckw:CKALI_08660"/>
<feature type="transmembrane region" description="Helical" evidence="1">
    <location>
        <begin position="38"/>
        <end position="60"/>
    </location>
</feature>
<dbReference type="PANTHER" id="PTHR38441:SF1">
    <property type="entry name" value="MEMBRANE PROTEIN"/>
    <property type="match status" value="1"/>
</dbReference>
<evidence type="ECO:0000313" key="2">
    <source>
        <dbReference type="EMBL" id="QGU02591.1"/>
    </source>
</evidence>
<evidence type="ECO:0008006" key="4">
    <source>
        <dbReference type="Google" id="ProtNLM"/>
    </source>
</evidence>
<dbReference type="EMBL" id="CP046452">
    <property type="protein sequence ID" value="QGU02591.1"/>
    <property type="molecule type" value="Genomic_DNA"/>
</dbReference>
<protein>
    <recommendedName>
        <fullName evidence="4">DUF485 domain-containing protein</fullName>
    </recommendedName>
</protein>
<dbReference type="PANTHER" id="PTHR38441">
    <property type="entry name" value="INTEGRAL MEMBRANE PROTEIN-RELATED"/>
    <property type="match status" value="1"/>
</dbReference>
<keyword evidence="1" id="KW-0812">Transmembrane</keyword>
<keyword evidence="3" id="KW-1185">Reference proteome</keyword>
<accession>A0A6B8VRU0</accession>
<keyword evidence="1" id="KW-0472">Membrane</keyword>